<dbReference type="Proteomes" id="UP000588068">
    <property type="component" value="Unassembled WGS sequence"/>
</dbReference>
<keyword evidence="2" id="KW-1185">Reference proteome</keyword>
<gene>
    <name evidence="1" type="ORF">HNQ60_001195</name>
</gene>
<protein>
    <submittedName>
        <fullName evidence="1">Uncharacterized protein</fullName>
    </submittedName>
</protein>
<proteinExistence type="predicted"/>
<dbReference type="EMBL" id="JACHHZ010000001">
    <property type="protein sequence ID" value="MBB6092349.1"/>
    <property type="molecule type" value="Genomic_DNA"/>
</dbReference>
<evidence type="ECO:0000313" key="1">
    <source>
        <dbReference type="EMBL" id="MBB6092349.1"/>
    </source>
</evidence>
<accession>A0A841HIY2</accession>
<sequence>MRSNKRMKYVSCAHPTHYGEAPLLAAYAQRCIAYG</sequence>
<name>A0A841HIY2_9GAMM</name>
<organism evidence="1 2">
    <name type="scientific">Povalibacter uvarum</name>
    <dbReference type="NCBI Taxonomy" id="732238"/>
    <lineage>
        <taxon>Bacteria</taxon>
        <taxon>Pseudomonadati</taxon>
        <taxon>Pseudomonadota</taxon>
        <taxon>Gammaproteobacteria</taxon>
        <taxon>Steroidobacterales</taxon>
        <taxon>Steroidobacteraceae</taxon>
        <taxon>Povalibacter</taxon>
    </lineage>
</organism>
<comment type="caution">
    <text evidence="1">The sequence shown here is derived from an EMBL/GenBank/DDBJ whole genome shotgun (WGS) entry which is preliminary data.</text>
</comment>
<evidence type="ECO:0000313" key="2">
    <source>
        <dbReference type="Proteomes" id="UP000588068"/>
    </source>
</evidence>
<reference evidence="1 2" key="1">
    <citation type="submission" date="2020-08" db="EMBL/GenBank/DDBJ databases">
        <title>Genomic Encyclopedia of Type Strains, Phase IV (KMG-IV): sequencing the most valuable type-strain genomes for metagenomic binning, comparative biology and taxonomic classification.</title>
        <authorList>
            <person name="Goeker M."/>
        </authorList>
    </citation>
    <scope>NUCLEOTIDE SEQUENCE [LARGE SCALE GENOMIC DNA]</scope>
    <source>
        <strain evidence="1 2">DSM 26723</strain>
    </source>
</reference>
<dbReference type="AlphaFoldDB" id="A0A841HIY2"/>